<keyword evidence="4" id="KW-1185">Reference proteome</keyword>
<comment type="caution">
    <text evidence="3">The sequence shown here is derived from an EMBL/GenBank/DDBJ whole genome shotgun (WGS) entry which is preliminary data.</text>
</comment>
<dbReference type="EMBL" id="WHUW01000047">
    <property type="protein sequence ID" value="KAF8431681.1"/>
    <property type="molecule type" value="Genomic_DNA"/>
</dbReference>
<organism evidence="3 4">
    <name type="scientific">Boletus edulis BED1</name>
    <dbReference type="NCBI Taxonomy" id="1328754"/>
    <lineage>
        <taxon>Eukaryota</taxon>
        <taxon>Fungi</taxon>
        <taxon>Dikarya</taxon>
        <taxon>Basidiomycota</taxon>
        <taxon>Agaricomycotina</taxon>
        <taxon>Agaricomycetes</taxon>
        <taxon>Agaricomycetidae</taxon>
        <taxon>Boletales</taxon>
        <taxon>Boletineae</taxon>
        <taxon>Boletaceae</taxon>
        <taxon>Boletoideae</taxon>
        <taxon>Boletus</taxon>
    </lineage>
</organism>
<keyword evidence="1" id="KW-0175">Coiled coil</keyword>
<reference evidence="3" key="2">
    <citation type="journal article" date="2020" name="Nat. Commun.">
        <title>Large-scale genome sequencing of mycorrhizal fungi provides insights into the early evolution of symbiotic traits.</title>
        <authorList>
            <person name="Miyauchi S."/>
            <person name="Kiss E."/>
            <person name="Kuo A."/>
            <person name="Drula E."/>
            <person name="Kohler A."/>
            <person name="Sanchez-Garcia M."/>
            <person name="Morin E."/>
            <person name="Andreopoulos B."/>
            <person name="Barry K.W."/>
            <person name="Bonito G."/>
            <person name="Buee M."/>
            <person name="Carver A."/>
            <person name="Chen C."/>
            <person name="Cichocki N."/>
            <person name="Clum A."/>
            <person name="Culley D."/>
            <person name="Crous P.W."/>
            <person name="Fauchery L."/>
            <person name="Girlanda M."/>
            <person name="Hayes R.D."/>
            <person name="Keri Z."/>
            <person name="LaButti K."/>
            <person name="Lipzen A."/>
            <person name="Lombard V."/>
            <person name="Magnuson J."/>
            <person name="Maillard F."/>
            <person name="Murat C."/>
            <person name="Nolan M."/>
            <person name="Ohm R.A."/>
            <person name="Pangilinan J."/>
            <person name="Pereira M.F."/>
            <person name="Perotto S."/>
            <person name="Peter M."/>
            <person name="Pfister S."/>
            <person name="Riley R."/>
            <person name="Sitrit Y."/>
            <person name="Stielow J.B."/>
            <person name="Szollosi G."/>
            <person name="Zifcakova L."/>
            <person name="Stursova M."/>
            <person name="Spatafora J.W."/>
            <person name="Tedersoo L."/>
            <person name="Vaario L.M."/>
            <person name="Yamada A."/>
            <person name="Yan M."/>
            <person name="Wang P."/>
            <person name="Xu J."/>
            <person name="Bruns T."/>
            <person name="Baldrian P."/>
            <person name="Vilgalys R."/>
            <person name="Dunand C."/>
            <person name="Henrissat B."/>
            <person name="Grigoriev I.V."/>
            <person name="Hibbett D."/>
            <person name="Nagy L.G."/>
            <person name="Martin F.M."/>
        </authorList>
    </citation>
    <scope>NUCLEOTIDE SEQUENCE</scope>
    <source>
        <strain evidence="3">BED1</strain>
    </source>
</reference>
<feature type="compositionally biased region" description="Polar residues" evidence="2">
    <location>
        <begin position="93"/>
        <end position="108"/>
    </location>
</feature>
<feature type="region of interest" description="Disordered" evidence="2">
    <location>
        <begin position="91"/>
        <end position="148"/>
    </location>
</feature>
<gene>
    <name evidence="3" type="ORF">L210DRAFT_984749</name>
</gene>
<sequence>MDVLHFEDLHVEDLAVIAPEYIALSLPLPELGEPDWWWKSPHTFREFERYISTSAVTLSIRYKHIQRARCNQLEVELNEAEEKVIDLQRHKNNGPSQADQHGNTTAGEGSSRIPEVVLTRKKHLAEEEEDDDIPSPGPSKCSNLEGKARAVTPNPKVALKELEGPKTMAYYLCRFVKPVGLVV</sequence>
<accession>A0AAD4BJ03</accession>
<feature type="coiled-coil region" evidence="1">
    <location>
        <begin position="63"/>
        <end position="90"/>
    </location>
</feature>
<reference evidence="3" key="1">
    <citation type="submission" date="2019-10" db="EMBL/GenBank/DDBJ databases">
        <authorList>
            <consortium name="DOE Joint Genome Institute"/>
            <person name="Kuo A."/>
            <person name="Miyauchi S."/>
            <person name="Kiss E."/>
            <person name="Drula E."/>
            <person name="Kohler A."/>
            <person name="Sanchez-Garcia M."/>
            <person name="Andreopoulos B."/>
            <person name="Barry K.W."/>
            <person name="Bonito G."/>
            <person name="Buee M."/>
            <person name="Carver A."/>
            <person name="Chen C."/>
            <person name="Cichocki N."/>
            <person name="Clum A."/>
            <person name="Culley D."/>
            <person name="Crous P.W."/>
            <person name="Fauchery L."/>
            <person name="Girlanda M."/>
            <person name="Hayes R."/>
            <person name="Keri Z."/>
            <person name="LaButti K."/>
            <person name="Lipzen A."/>
            <person name="Lombard V."/>
            <person name="Magnuson J."/>
            <person name="Maillard F."/>
            <person name="Morin E."/>
            <person name="Murat C."/>
            <person name="Nolan M."/>
            <person name="Ohm R."/>
            <person name="Pangilinan J."/>
            <person name="Pereira M."/>
            <person name="Perotto S."/>
            <person name="Peter M."/>
            <person name="Riley R."/>
            <person name="Sitrit Y."/>
            <person name="Stielow B."/>
            <person name="Szollosi G."/>
            <person name="Zifcakova L."/>
            <person name="Stursova M."/>
            <person name="Spatafora J.W."/>
            <person name="Tedersoo L."/>
            <person name="Vaario L.-M."/>
            <person name="Yamada A."/>
            <person name="Yan M."/>
            <person name="Wang P."/>
            <person name="Xu J."/>
            <person name="Bruns T."/>
            <person name="Baldrian P."/>
            <person name="Vilgalys R."/>
            <person name="Henrissat B."/>
            <person name="Grigoriev I.V."/>
            <person name="Hibbett D."/>
            <person name="Nagy L.G."/>
            <person name="Martin F.M."/>
        </authorList>
    </citation>
    <scope>NUCLEOTIDE SEQUENCE</scope>
    <source>
        <strain evidence="3">BED1</strain>
    </source>
</reference>
<proteinExistence type="predicted"/>
<evidence type="ECO:0000256" key="1">
    <source>
        <dbReference type="SAM" id="Coils"/>
    </source>
</evidence>
<protein>
    <submittedName>
        <fullName evidence="3">Uncharacterized protein</fullName>
    </submittedName>
</protein>
<dbReference type="Proteomes" id="UP001194468">
    <property type="component" value="Unassembled WGS sequence"/>
</dbReference>
<dbReference type="AlphaFoldDB" id="A0AAD4BJ03"/>
<evidence type="ECO:0000313" key="3">
    <source>
        <dbReference type="EMBL" id="KAF8431681.1"/>
    </source>
</evidence>
<evidence type="ECO:0000313" key="4">
    <source>
        <dbReference type="Proteomes" id="UP001194468"/>
    </source>
</evidence>
<evidence type="ECO:0000256" key="2">
    <source>
        <dbReference type="SAM" id="MobiDB-lite"/>
    </source>
</evidence>
<name>A0AAD4BJ03_BOLED</name>